<reference evidence="2" key="1">
    <citation type="journal article" date="2019" name="Sci. Rep.">
        <title>Draft genome of Tanacetum cinerariifolium, the natural source of mosquito coil.</title>
        <authorList>
            <person name="Yamashiro T."/>
            <person name="Shiraishi A."/>
            <person name="Satake H."/>
            <person name="Nakayama K."/>
        </authorList>
    </citation>
    <scope>NUCLEOTIDE SEQUENCE</scope>
</reference>
<organism evidence="2">
    <name type="scientific">Tanacetum cinerariifolium</name>
    <name type="common">Dalmatian daisy</name>
    <name type="synonym">Chrysanthemum cinerariifolium</name>
    <dbReference type="NCBI Taxonomy" id="118510"/>
    <lineage>
        <taxon>Eukaryota</taxon>
        <taxon>Viridiplantae</taxon>
        <taxon>Streptophyta</taxon>
        <taxon>Embryophyta</taxon>
        <taxon>Tracheophyta</taxon>
        <taxon>Spermatophyta</taxon>
        <taxon>Magnoliopsida</taxon>
        <taxon>eudicotyledons</taxon>
        <taxon>Gunneridae</taxon>
        <taxon>Pentapetalae</taxon>
        <taxon>asterids</taxon>
        <taxon>campanulids</taxon>
        <taxon>Asterales</taxon>
        <taxon>Asteraceae</taxon>
        <taxon>Asteroideae</taxon>
        <taxon>Anthemideae</taxon>
        <taxon>Anthemidinae</taxon>
        <taxon>Tanacetum</taxon>
    </lineage>
</organism>
<evidence type="ECO:0000313" key="2">
    <source>
        <dbReference type="EMBL" id="GFD37727.1"/>
    </source>
</evidence>
<name>A0A699VR86_TANCI</name>
<dbReference type="AlphaFoldDB" id="A0A699VR86"/>
<feature type="region of interest" description="Disordered" evidence="1">
    <location>
        <begin position="65"/>
        <end position="84"/>
    </location>
</feature>
<evidence type="ECO:0000256" key="1">
    <source>
        <dbReference type="SAM" id="MobiDB-lite"/>
    </source>
</evidence>
<sequence>MEALTQHSSAHDDNTYQQVVTIMTNPQMVSAFQMVLQQGTQAVPNAVKNYSDKEKENFRRQFNDVPKIPVVPQSSDGTKKRDAE</sequence>
<comment type="caution">
    <text evidence="2">The sequence shown here is derived from an EMBL/GenBank/DDBJ whole genome shotgun (WGS) entry which is preliminary data.</text>
</comment>
<gene>
    <name evidence="2" type="ORF">Tci_909696</name>
</gene>
<dbReference type="EMBL" id="BKCJ011489942">
    <property type="protein sequence ID" value="GFD37727.1"/>
    <property type="molecule type" value="Genomic_DNA"/>
</dbReference>
<protein>
    <submittedName>
        <fullName evidence="2">Uncharacterized protein</fullName>
    </submittedName>
</protein>
<proteinExistence type="predicted"/>
<accession>A0A699VR86</accession>